<gene>
    <name evidence="2" type="ORF">BLA29_010069</name>
</gene>
<comment type="caution">
    <text evidence="2">The sequence shown here is derived from an EMBL/GenBank/DDBJ whole genome shotgun (WGS) entry which is preliminary data.</text>
</comment>
<sequence>MLENNESIYQSNNVLSHYHHSIASCGSSNHEELIRAYEYGKEQKQKLLKLQDEFIKQLTNENDLMAKESIYRSIPISDHESPTDPGIREFTKSPPKPNEKRQGIVFHHQPTVEEILKMSKHLIDSNTTKT</sequence>
<feature type="compositionally biased region" description="Basic and acidic residues" evidence="1">
    <location>
        <begin position="77"/>
        <end position="102"/>
    </location>
</feature>
<evidence type="ECO:0000313" key="2">
    <source>
        <dbReference type="EMBL" id="OTF79016.1"/>
    </source>
</evidence>
<feature type="region of interest" description="Disordered" evidence="1">
    <location>
        <begin position="75"/>
        <end position="104"/>
    </location>
</feature>
<protein>
    <submittedName>
        <fullName evidence="2">Uncharacterized protein</fullName>
    </submittedName>
</protein>
<dbReference type="EMBL" id="MUJZ01025265">
    <property type="protein sequence ID" value="OTF79016.1"/>
    <property type="molecule type" value="Genomic_DNA"/>
</dbReference>
<evidence type="ECO:0000313" key="3">
    <source>
        <dbReference type="Proteomes" id="UP000194236"/>
    </source>
</evidence>
<dbReference type="AlphaFoldDB" id="A0A1Y3BHE4"/>
<reference evidence="2 3" key="1">
    <citation type="submission" date="2017-03" db="EMBL/GenBank/DDBJ databases">
        <title>Genome Survey of Euroglyphus maynei.</title>
        <authorList>
            <person name="Arlian L.G."/>
            <person name="Morgan M.S."/>
            <person name="Rider S.D."/>
        </authorList>
    </citation>
    <scope>NUCLEOTIDE SEQUENCE [LARGE SCALE GENOMIC DNA]</scope>
    <source>
        <strain evidence="2">Arlian Lab</strain>
        <tissue evidence="2">Whole body</tissue>
    </source>
</reference>
<keyword evidence="3" id="KW-1185">Reference proteome</keyword>
<organism evidence="2 3">
    <name type="scientific">Euroglyphus maynei</name>
    <name type="common">Mayne's house dust mite</name>
    <dbReference type="NCBI Taxonomy" id="6958"/>
    <lineage>
        <taxon>Eukaryota</taxon>
        <taxon>Metazoa</taxon>
        <taxon>Ecdysozoa</taxon>
        <taxon>Arthropoda</taxon>
        <taxon>Chelicerata</taxon>
        <taxon>Arachnida</taxon>
        <taxon>Acari</taxon>
        <taxon>Acariformes</taxon>
        <taxon>Sarcoptiformes</taxon>
        <taxon>Astigmata</taxon>
        <taxon>Psoroptidia</taxon>
        <taxon>Analgoidea</taxon>
        <taxon>Pyroglyphidae</taxon>
        <taxon>Pyroglyphinae</taxon>
        <taxon>Euroglyphus</taxon>
    </lineage>
</organism>
<accession>A0A1Y3BHE4</accession>
<dbReference type="Proteomes" id="UP000194236">
    <property type="component" value="Unassembled WGS sequence"/>
</dbReference>
<proteinExistence type="predicted"/>
<dbReference type="OrthoDB" id="6515228at2759"/>
<name>A0A1Y3BHE4_EURMA</name>
<evidence type="ECO:0000256" key="1">
    <source>
        <dbReference type="SAM" id="MobiDB-lite"/>
    </source>
</evidence>